<evidence type="ECO:0000313" key="2">
    <source>
        <dbReference type="EMBL" id="CUI65793.1"/>
    </source>
</evidence>
<dbReference type="Gene3D" id="3.40.250.10">
    <property type="entry name" value="Rhodanese-like domain"/>
    <property type="match status" value="1"/>
</dbReference>
<gene>
    <name evidence="2" type="ORF">ERS370011_01643</name>
</gene>
<name>A0A0M9I6B4_9BORD</name>
<dbReference type="PROSITE" id="PS50206">
    <property type="entry name" value="RHODANESE_3"/>
    <property type="match status" value="1"/>
</dbReference>
<reference evidence="2 3" key="1">
    <citation type="submission" date="2015-09" db="EMBL/GenBank/DDBJ databases">
        <authorList>
            <person name="Jackson K.R."/>
            <person name="Lunt B.L."/>
            <person name="Fisher J.N.B."/>
            <person name="Gardner A.V."/>
            <person name="Bailey M.E."/>
            <person name="Deus L.M."/>
            <person name="Earl A.S."/>
            <person name="Gibby P.D."/>
            <person name="Hartmann K.A."/>
            <person name="Liu J.E."/>
            <person name="Manci A.M."/>
            <person name="Nielsen D.A."/>
            <person name="Solomon M.B."/>
            <person name="Breakwell D.P."/>
            <person name="Burnett S.H."/>
            <person name="Grose J.H."/>
        </authorList>
    </citation>
    <scope>NUCLEOTIDE SEQUENCE [LARGE SCALE GENOMIC DNA]</scope>
    <source>
        <strain evidence="2 3">2789STDY5608636</strain>
    </source>
</reference>
<organism evidence="2 3">
    <name type="scientific">Bordetella pseudohinzii</name>
    <dbReference type="NCBI Taxonomy" id="1331258"/>
    <lineage>
        <taxon>Bacteria</taxon>
        <taxon>Pseudomonadati</taxon>
        <taxon>Pseudomonadota</taxon>
        <taxon>Betaproteobacteria</taxon>
        <taxon>Burkholderiales</taxon>
        <taxon>Alcaligenaceae</taxon>
        <taxon>Bordetella</taxon>
    </lineage>
</organism>
<dbReference type="RefSeq" id="WP_082149539.1">
    <property type="nucleotide sequence ID" value="NZ_CAJGUP010000223.1"/>
</dbReference>
<evidence type="ECO:0000259" key="1">
    <source>
        <dbReference type="PROSITE" id="PS50206"/>
    </source>
</evidence>
<sequence>MQSISVPELALWRNAEFPHTLIDVRRKLRRKEDGVAIANGQWLDPALWLEWKDSVPATQPVIIYCAHGHELSQGLAATLRAMGIDARYLLGGIEAWRSAGQSVELLKSHEQPASTT</sequence>
<dbReference type="EMBL" id="CYTV01000003">
    <property type="protein sequence ID" value="CUI65793.1"/>
    <property type="molecule type" value="Genomic_DNA"/>
</dbReference>
<accession>A0A0M9I6B4</accession>
<dbReference type="SUPFAM" id="SSF52821">
    <property type="entry name" value="Rhodanese/Cell cycle control phosphatase"/>
    <property type="match status" value="1"/>
</dbReference>
<dbReference type="InterPro" id="IPR001763">
    <property type="entry name" value="Rhodanese-like_dom"/>
</dbReference>
<dbReference type="InterPro" id="IPR036873">
    <property type="entry name" value="Rhodanese-like_dom_sf"/>
</dbReference>
<evidence type="ECO:0000313" key="3">
    <source>
        <dbReference type="Proteomes" id="UP000053096"/>
    </source>
</evidence>
<protein>
    <submittedName>
        <fullName evidence="2">Predicted ATPase</fullName>
    </submittedName>
</protein>
<dbReference type="OrthoDB" id="9811849at2"/>
<dbReference type="AlphaFoldDB" id="A0A0M9I6B4"/>
<proteinExistence type="predicted"/>
<dbReference type="Proteomes" id="UP000053096">
    <property type="component" value="Unassembled WGS sequence"/>
</dbReference>
<dbReference type="Pfam" id="PF00581">
    <property type="entry name" value="Rhodanese"/>
    <property type="match status" value="1"/>
</dbReference>
<feature type="domain" description="Rhodanese" evidence="1">
    <location>
        <begin position="45"/>
        <end position="105"/>
    </location>
</feature>
<dbReference type="SMART" id="SM00450">
    <property type="entry name" value="RHOD"/>
    <property type="match status" value="1"/>
</dbReference>